<name>A0A168N2C1_9BACL</name>
<accession>A0A168N2C1</accession>
<dbReference type="InterPro" id="IPR053150">
    <property type="entry name" value="Teicoplanin_resist-assoc"/>
</dbReference>
<dbReference type="RefSeq" id="WP_068528689.1">
    <property type="nucleotide sequence ID" value="NZ_LVJH01000003.1"/>
</dbReference>
<organism evidence="3 4">
    <name type="scientific">Paenibacillus glacialis</name>
    <dbReference type="NCBI Taxonomy" id="494026"/>
    <lineage>
        <taxon>Bacteria</taxon>
        <taxon>Bacillati</taxon>
        <taxon>Bacillota</taxon>
        <taxon>Bacilli</taxon>
        <taxon>Bacillales</taxon>
        <taxon>Paenibacillaceae</taxon>
        <taxon>Paenibacillus</taxon>
    </lineage>
</organism>
<evidence type="ECO:0000259" key="2">
    <source>
        <dbReference type="Pfam" id="PF04892"/>
    </source>
</evidence>
<dbReference type="AlphaFoldDB" id="A0A168N2C1"/>
<evidence type="ECO:0000256" key="1">
    <source>
        <dbReference type="SAM" id="Phobius"/>
    </source>
</evidence>
<keyword evidence="1" id="KW-0472">Membrane</keyword>
<dbReference type="PANTHER" id="PTHR36834">
    <property type="entry name" value="MEMBRANE PROTEIN-RELATED"/>
    <property type="match status" value="1"/>
</dbReference>
<evidence type="ECO:0000313" key="3">
    <source>
        <dbReference type="EMBL" id="OAB45311.1"/>
    </source>
</evidence>
<dbReference type="InterPro" id="IPR006976">
    <property type="entry name" value="VanZ-like"/>
</dbReference>
<feature type="transmembrane region" description="Helical" evidence="1">
    <location>
        <begin position="7"/>
        <end position="29"/>
    </location>
</feature>
<evidence type="ECO:0000313" key="4">
    <source>
        <dbReference type="Proteomes" id="UP000076967"/>
    </source>
</evidence>
<feature type="transmembrane region" description="Helical" evidence="1">
    <location>
        <begin position="80"/>
        <end position="99"/>
    </location>
</feature>
<proteinExistence type="predicted"/>
<dbReference type="Pfam" id="PF04892">
    <property type="entry name" value="VanZ"/>
    <property type="match status" value="1"/>
</dbReference>
<feature type="transmembrane region" description="Helical" evidence="1">
    <location>
        <begin position="111"/>
        <end position="133"/>
    </location>
</feature>
<keyword evidence="4" id="KW-1185">Reference proteome</keyword>
<feature type="domain" description="VanZ-like" evidence="2">
    <location>
        <begin position="16"/>
        <end position="156"/>
    </location>
</feature>
<dbReference type="PANTHER" id="PTHR36834:SF1">
    <property type="entry name" value="INTEGRAL MEMBRANE PROTEIN"/>
    <property type="match status" value="1"/>
</dbReference>
<gene>
    <name evidence="3" type="ORF">PGLA_03390</name>
</gene>
<keyword evidence="1" id="KW-1133">Transmembrane helix</keyword>
<reference evidence="3 4" key="1">
    <citation type="submission" date="2016-03" db="EMBL/GenBank/DDBJ databases">
        <title>Draft genome sequence of Paenibacillus glacialis DSM 22343.</title>
        <authorList>
            <person name="Shin S.-K."/>
            <person name="Yi H."/>
        </authorList>
    </citation>
    <scope>NUCLEOTIDE SEQUENCE [LARGE SCALE GENOMIC DNA]</scope>
    <source>
        <strain evidence="3 4">DSM 22343</strain>
    </source>
</reference>
<dbReference type="Proteomes" id="UP000076967">
    <property type="component" value="Unassembled WGS sequence"/>
</dbReference>
<comment type="caution">
    <text evidence="3">The sequence shown here is derived from an EMBL/GenBank/DDBJ whole genome shotgun (WGS) entry which is preliminary data.</text>
</comment>
<dbReference type="OrthoDB" id="4822551at2"/>
<protein>
    <recommendedName>
        <fullName evidence="2">VanZ-like domain-containing protein</fullName>
    </recommendedName>
</protein>
<feature type="transmembrane region" description="Helical" evidence="1">
    <location>
        <begin position="139"/>
        <end position="157"/>
    </location>
</feature>
<keyword evidence="1" id="KW-0812">Transmembrane</keyword>
<dbReference type="STRING" id="494026.PGLA_03390"/>
<dbReference type="EMBL" id="LVJH01000003">
    <property type="protein sequence ID" value="OAB45311.1"/>
    <property type="molecule type" value="Genomic_DNA"/>
</dbReference>
<sequence length="168" mass="19033">MKLSKFMNGIIVPILFAVYLYVLIKVILFKFGTMDVTFLRHQLQRNLGNPDNMIERMRSGNFTPFKEISNNIHWLSSHDLINLLGNIALFMPFGIFLILMTRHKKMSFIMVFILSLALSLSLECAQVIFLIGSFDVDDLILNVSGALLGFAVFKIVVKCMGNKSTATH</sequence>